<evidence type="ECO:0000256" key="1">
    <source>
        <dbReference type="SAM" id="Phobius"/>
    </source>
</evidence>
<sequence>MENWTRDQWEKSKEDFPKSVFYLYTPMCGTCMVASKMVEVISAMKPDLPIGKGDLNYIEELAVDYEIESVPCLLIQENGELVHKIYAFQSIPYLLEKIG</sequence>
<dbReference type="RefSeq" id="WP_301245190.1">
    <property type="nucleotide sequence ID" value="NZ_JAROCC010000014.1"/>
</dbReference>
<gene>
    <name evidence="3" type="ORF">P5G49_15240</name>
</gene>
<keyword evidence="1" id="KW-0812">Transmembrane</keyword>
<evidence type="ECO:0000313" key="3">
    <source>
        <dbReference type="EMBL" id="MDN4608814.1"/>
    </source>
</evidence>
<dbReference type="InterPro" id="IPR036249">
    <property type="entry name" value="Thioredoxin-like_sf"/>
</dbReference>
<keyword evidence="1" id="KW-0472">Membrane</keyword>
<proteinExistence type="predicted"/>
<accession>A0ABT8JUG7</accession>
<name>A0ABT8JUG7_9BACL</name>
<dbReference type="SUPFAM" id="SSF52833">
    <property type="entry name" value="Thioredoxin-like"/>
    <property type="match status" value="1"/>
</dbReference>
<comment type="caution">
    <text evidence="3">The sequence shown here is derived from an EMBL/GenBank/DDBJ whole genome shotgun (WGS) entry which is preliminary data.</text>
</comment>
<feature type="domain" description="Thioredoxin" evidence="2">
    <location>
        <begin position="17"/>
        <end position="85"/>
    </location>
</feature>
<keyword evidence="4" id="KW-1185">Reference proteome</keyword>
<dbReference type="Pfam" id="PF00085">
    <property type="entry name" value="Thioredoxin"/>
    <property type="match status" value="1"/>
</dbReference>
<organism evidence="3 4">
    <name type="scientific">Sporosarcina highlanderae</name>
    <dbReference type="NCBI Taxonomy" id="3035916"/>
    <lineage>
        <taxon>Bacteria</taxon>
        <taxon>Bacillati</taxon>
        <taxon>Bacillota</taxon>
        <taxon>Bacilli</taxon>
        <taxon>Bacillales</taxon>
        <taxon>Caryophanaceae</taxon>
        <taxon>Sporosarcina</taxon>
    </lineage>
</organism>
<evidence type="ECO:0000259" key="2">
    <source>
        <dbReference type="Pfam" id="PF00085"/>
    </source>
</evidence>
<dbReference type="InterPro" id="IPR013766">
    <property type="entry name" value="Thioredoxin_domain"/>
</dbReference>
<reference evidence="3" key="1">
    <citation type="submission" date="2023-03" db="EMBL/GenBank/DDBJ databases">
        <title>MT1 and MT2 Draft Genomes of Novel Species.</title>
        <authorList>
            <person name="Venkateswaran K."/>
        </authorList>
    </citation>
    <scope>NUCLEOTIDE SEQUENCE</scope>
    <source>
        <strain evidence="3">F6_3S_P_2</strain>
    </source>
</reference>
<keyword evidence="1" id="KW-1133">Transmembrane helix</keyword>
<protein>
    <submittedName>
        <fullName evidence="3">Thioredoxin family protein</fullName>
    </submittedName>
</protein>
<feature type="transmembrane region" description="Helical" evidence="1">
    <location>
        <begin position="20"/>
        <end position="38"/>
    </location>
</feature>
<dbReference type="Gene3D" id="3.40.30.10">
    <property type="entry name" value="Glutaredoxin"/>
    <property type="match status" value="1"/>
</dbReference>
<dbReference type="CDD" id="cd02947">
    <property type="entry name" value="TRX_family"/>
    <property type="match status" value="1"/>
</dbReference>
<dbReference type="EMBL" id="JAROCC010000014">
    <property type="protein sequence ID" value="MDN4608814.1"/>
    <property type="molecule type" value="Genomic_DNA"/>
</dbReference>
<dbReference type="Proteomes" id="UP001175097">
    <property type="component" value="Unassembled WGS sequence"/>
</dbReference>
<evidence type="ECO:0000313" key="4">
    <source>
        <dbReference type="Proteomes" id="UP001175097"/>
    </source>
</evidence>